<dbReference type="Proteomes" id="UP000188268">
    <property type="component" value="Unassembled WGS sequence"/>
</dbReference>
<keyword evidence="3" id="KW-1185">Reference proteome</keyword>
<sequence length="23" mass="2334">MNSAETKMLLCDSSTTTGGTVVS</sequence>
<name>A0A1R3JIZ1_COCAP</name>
<comment type="caution">
    <text evidence="2">The sequence shown here is derived from an EMBL/GenBank/DDBJ whole genome shotgun (WGS) entry which is preliminary data.</text>
</comment>
<protein>
    <submittedName>
        <fullName evidence="2">Uncharacterized protein</fullName>
    </submittedName>
</protein>
<accession>A0A1R3JIZ1</accession>
<proteinExistence type="predicted"/>
<dbReference type="AlphaFoldDB" id="A0A1R3JIZ1"/>
<feature type="region of interest" description="Disordered" evidence="1">
    <location>
        <begin position="1"/>
        <end position="23"/>
    </location>
</feature>
<dbReference type="Gramene" id="OMO94809">
    <property type="protein sequence ID" value="OMO94809"/>
    <property type="gene ID" value="CCACVL1_05800"/>
</dbReference>
<feature type="compositionally biased region" description="Low complexity" evidence="1">
    <location>
        <begin position="13"/>
        <end position="23"/>
    </location>
</feature>
<evidence type="ECO:0000256" key="1">
    <source>
        <dbReference type="SAM" id="MobiDB-lite"/>
    </source>
</evidence>
<evidence type="ECO:0000313" key="3">
    <source>
        <dbReference type="Proteomes" id="UP000188268"/>
    </source>
</evidence>
<gene>
    <name evidence="2" type="ORF">CCACVL1_05800</name>
</gene>
<dbReference type="EMBL" id="AWWV01007778">
    <property type="protein sequence ID" value="OMO94809.1"/>
    <property type="molecule type" value="Genomic_DNA"/>
</dbReference>
<organism evidence="2 3">
    <name type="scientific">Corchorus capsularis</name>
    <name type="common">Jute</name>
    <dbReference type="NCBI Taxonomy" id="210143"/>
    <lineage>
        <taxon>Eukaryota</taxon>
        <taxon>Viridiplantae</taxon>
        <taxon>Streptophyta</taxon>
        <taxon>Embryophyta</taxon>
        <taxon>Tracheophyta</taxon>
        <taxon>Spermatophyta</taxon>
        <taxon>Magnoliopsida</taxon>
        <taxon>eudicotyledons</taxon>
        <taxon>Gunneridae</taxon>
        <taxon>Pentapetalae</taxon>
        <taxon>rosids</taxon>
        <taxon>malvids</taxon>
        <taxon>Malvales</taxon>
        <taxon>Malvaceae</taxon>
        <taxon>Grewioideae</taxon>
        <taxon>Apeibeae</taxon>
        <taxon>Corchorus</taxon>
    </lineage>
</organism>
<reference evidence="2 3" key="1">
    <citation type="submission" date="2013-09" db="EMBL/GenBank/DDBJ databases">
        <title>Corchorus capsularis genome sequencing.</title>
        <authorList>
            <person name="Alam M."/>
            <person name="Haque M.S."/>
            <person name="Islam M.S."/>
            <person name="Emdad E.M."/>
            <person name="Islam M.M."/>
            <person name="Ahmed B."/>
            <person name="Halim A."/>
            <person name="Hossen Q.M.M."/>
            <person name="Hossain M.Z."/>
            <person name="Ahmed R."/>
            <person name="Khan M.M."/>
            <person name="Islam R."/>
            <person name="Rashid M.M."/>
            <person name="Khan S.A."/>
            <person name="Rahman M.S."/>
            <person name="Alam M."/>
        </authorList>
    </citation>
    <scope>NUCLEOTIDE SEQUENCE [LARGE SCALE GENOMIC DNA]</scope>
    <source>
        <strain evidence="3">cv. CVL-1</strain>
        <tissue evidence="2">Whole seedling</tissue>
    </source>
</reference>
<evidence type="ECO:0000313" key="2">
    <source>
        <dbReference type="EMBL" id="OMO94809.1"/>
    </source>
</evidence>